<reference evidence="1 2" key="1">
    <citation type="submission" date="2018-08" db="EMBL/GenBank/DDBJ databases">
        <title>Henriciella mobilis sp. nov., isolated from seawater.</title>
        <authorList>
            <person name="Cheng H."/>
            <person name="Wu Y.-H."/>
            <person name="Xu X.-W."/>
            <person name="Guo L.-L."/>
        </authorList>
    </citation>
    <scope>NUCLEOTIDE SEQUENCE [LARGE SCALE GENOMIC DNA]</scope>
    <source>
        <strain evidence="1 2">CCUG66934</strain>
    </source>
</reference>
<evidence type="ECO:0000313" key="2">
    <source>
        <dbReference type="Proteomes" id="UP000265431"/>
    </source>
</evidence>
<dbReference type="OrthoDB" id="284135at2"/>
<organism evidence="1 2">
    <name type="scientific">Henriciella barbarensis</name>
    <dbReference type="NCBI Taxonomy" id="86342"/>
    <lineage>
        <taxon>Bacteria</taxon>
        <taxon>Pseudomonadati</taxon>
        <taxon>Pseudomonadota</taxon>
        <taxon>Alphaproteobacteria</taxon>
        <taxon>Hyphomonadales</taxon>
        <taxon>Hyphomonadaceae</taxon>
        <taxon>Henriciella</taxon>
    </lineage>
</organism>
<dbReference type="AlphaFoldDB" id="A0A399R4P6"/>
<gene>
    <name evidence="1" type="ORF">D1224_10730</name>
</gene>
<proteinExistence type="predicted"/>
<dbReference type="Proteomes" id="UP000265431">
    <property type="component" value="Unassembled WGS sequence"/>
</dbReference>
<dbReference type="RefSeq" id="WP_119379861.1">
    <property type="nucleotide sequence ID" value="NZ_QWGB01000005.1"/>
</dbReference>
<name>A0A399R4P6_9PROT</name>
<accession>A0A399R4P6</accession>
<dbReference type="InterPro" id="IPR021322">
    <property type="entry name" value="DUF2924"/>
</dbReference>
<evidence type="ECO:0000313" key="1">
    <source>
        <dbReference type="EMBL" id="RIJ24672.1"/>
    </source>
</evidence>
<keyword evidence="2" id="KW-1185">Reference proteome</keyword>
<dbReference type="Pfam" id="PF11149">
    <property type="entry name" value="DUF2924"/>
    <property type="match status" value="1"/>
</dbReference>
<protein>
    <submittedName>
        <fullName evidence="1">DUF2924 domain-containing protein</fullName>
    </submittedName>
</protein>
<dbReference type="EMBL" id="QWGB01000005">
    <property type="protein sequence ID" value="RIJ24672.1"/>
    <property type="molecule type" value="Genomic_DNA"/>
</dbReference>
<sequence>MPVDVPTELDALRDMSRGDLLELWSLEEFGALPRKISTPFLARLLAYELQARQHGGLRKRTRSALQAIVANGVPESPAKVATTGTRLVREWNGVRHVVDVTKEGAVYRGKTYRSLSAVAREITGARWSGPRFFGLQRKTG</sequence>
<comment type="caution">
    <text evidence="1">The sequence shown here is derived from an EMBL/GenBank/DDBJ whole genome shotgun (WGS) entry which is preliminary data.</text>
</comment>